<dbReference type="InterPro" id="IPR018060">
    <property type="entry name" value="HTH_AraC"/>
</dbReference>
<keyword evidence="1" id="KW-0238">DNA-binding</keyword>
<dbReference type="PANTHER" id="PTHR43280">
    <property type="entry name" value="ARAC-FAMILY TRANSCRIPTIONAL REGULATOR"/>
    <property type="match status" value="1"/>
</dbReference>
<reference evidence="3 4" key="1">
    <citation type="submission" date="2019-03" db="EMBL/GenBank/DDBJ databases">
        <title>Diversity of the mouse oral microbiome.</title>
        <authorList>
            <person name="Joseph S."/>
            <person name="Aduse-Opoku J."/>
            <person name="Curtis M."/>
            <person name="Wade W."/>
            <person name="Hashim A."/>
        </authorList>
    </citation>
    <scope>NUCLEOTIDE SEQUENCE [LARGE SCALE GENOMIC DNA]</scope>
    <source>
        <strain evidence="3 4">P11</strain>
    </source>
</reference>
<accession>A0A4Y9IMB3</accession>
<name>A0A4Y9IMB3_9BACT</name>
<dbReference type="Pfam" id="PF12833">
    <property type="entry name" value="HTH_18"/>
    <property type="match status" value="1"/>
</dbReference>
<evidence type="ECO:0000259" key="2">
    <source>
        <dbReference type="PROSITE" id="PS01124"/>
    </source>
</evidence>
<dbReference type="PANTHER" id="PTHR43280:SF2">
    <property type="entry name" value="HTH-TYPE TRANSCRIPTIONAL REGULATOR EXSA"/>
    <property type="match status" value="1"/>
</dbReference>
<evidence type="ECO:0000313" key="3">
    <source>
        <dbReference type="EMBL" id="TFU88894.1"/>
    </source>
</evidence>
<evidence type="ECO:0000256" key="1">
    <source>
        <dbReference type="ARBA" id="ARBA00023125"/>
    </source>
</evidence>
<dbReference type="OrthoDB" id="323290at2"/>
<dbReference type="Pfam" id="PF20240">
    <property type="entry name" value="DUF6597"/>
    <property type="match status" value="1"/>
</dbReference>
<dbReference type="Proteomes" id="UP000298285">
    <property type="component" value="Unassembled WGS sequence"/>
</dbReference>
<dbReference type="Gene3D" id="1.10.10.60">
    <property type="entry name" value="Homeodomain-like"/>
    <property type="match status" value="1"/>
</dbReference>
<protein>
    <submittedName>
        <fullName evidence="3">AraC family transcriptional regulator</fullName>
    </submittedName>
</protein>
<dbReference type="GO" id="GO:0003700">
    <property type="term" value="F:DNA-binding transcription factor activity"/>
    <property type="evidence" value="ECO:0007669"/>
    <property type="project" value="InterPro"/>
</dbReference>
<dbReference type="GO" id="GO:0043565">
    <property type="term" value="F:sequence-specific DNA binding"/>
    <property type="evidence" value="ECO:0007669"/>
    <property type="project" value="InterPro"/>
</dbReference>
<sequence>MFYKKIIPIKALQDYIQYFWILEDFKNNSSDKCFKIIPDGLPALIFQQEPNLFFDKKGHALPQLYLYGQYSKYTEHTVSGYFSVIGVYLQPTALKTIFGLDAFELNHQNISLEDIVRDAILEQLVNAISLEEKISLISSFFLKQIERVKNNHKKLVHASTLLQNGKTLKEIQLEMNLSERTLERIIKQSVGLSPKIFSRIMRFQDGLNCLRQTNFENFTELAYQYDYFDQSHYNREFKEFTGTNPRNFILNSKEYLANFPQWLI</sequence>
<dbReference type="InterPro" id="IPR046532">
    <property type="entry name" value="DUF6597"/>
</dbReference>
<dbReference type="RefSeq" id="WP_135106318.1">
    <property type="nucleotide sequence ID" value="NZ_JADGKW010000004.1"/>
</dbReference>
<organism evidence="3 4">
    <name type="scientific">Dysgonomonas mossii</name>
    <dbReference type="NCBI Taxonomy" id="163665"/>
    <lineage>
        <taxon>Bacteria</taxon>
        <taxon>Pseudomonadati</taxon>
        <taxon>Bacteroidota</taxon>
        <taxon>Bacteroidia</taxon>
        <taxon>Bacteroidales</taxon>
        <taxon>Dysgonomonadaceae</taxon>
        <taxon>Dysgonomonas</taxon>
    </lineage>
</organism>
<proteinExistence type="predicted"/>
<gene>
    <name evidence="3" type="ORF">E4T88_13595</name>
</gene>
<feature type="domain" description="HTH araC/xylS-type" evidence="2">
    <location>
        <begin position="152"/>
        <end position="251"/>
    </location>
</feature>
<dbReference type="EMBL" id="SPPK01000004">
    <property type="protein sequence ID" value="TFU88894.1"/>
    <property type="molecule type" value="Genomic_DNA"/>
</dbReference>
<dbReference type="SMART" id="SM00342">
    <property type="entry name" value="HTH_ARAC"/>
    <property type="match status" value="1"/>
</dbReference>
<dbReference type="PROSITE" id="PS01124">
    <property type="entry name" value="HTH_ARAC_FAMILY_2"/>
    <property type="match status" value="1"/>
</dbReference>
<dbReference type="AlphaFoldDB" id="A0A4Y9IMB3"/>
<comment type="caution">
    <text evidence="3">The sequence shown here is derived from an EMBL/GenBank/DDBJ whole genome shotgun (WGS) entry which is preliminary data.</text>
</comment>
<evidence type="ECO:0000313" key="4">
    <source>
        <dbReference type="Proteomes" id="UP000298285"/>
    </source>
</evidence>